<proteinExistence type="predicted"/>
<dbReference type="InterPro" id="IPR002110">
    <property type="entry name" value="Ankyrin_rpt"/>
</dbReference>
<feature type="repeat" description="ANK" evidence="3">
    <location>
        <begin position="65"/>
        <end position="97"/>
    </location>
</feature>
<dbReference type="EMBL" id="CP134185">
    <property type="protein sequence ID" value="WPA98291.1"/>
    <property type="molecule type" value="Genomic_DNA"/>
</dbReference>
<dbReference type="InterPro" id="IPR051637">
    <property type="entry name" value="Ank_repeat_dom-contain_49"/>
</dbReference>
<evidence type="ECO:0000256" key="1">
    <source>
        <dbReference type="ARBA" id="ARBA00022737"/>
    </source>
</evidence>
<dbReference type="Pfam" id="PF12796">
    <property type="entry name" value="Ank_2"/>
    <property type="match status" value="1"/>
</dbReference>
<feature type="domain" description="Single-strand DNA deaminase toxin A-like C-terminal" evidence="4">
    <location>
        <begin position="240"/>
        <end position="298"/>
    </location>
</feature>
<dbReference type="OrthoDB" id="5337793at2759"/>
<accession>A0A2G5HX49</accession>
<evidence type="ECO:0000256" key="2">
    <source>
        <dbReference type="ARBA" id="ARBA00023043"/>
    </source>
</evidence>
<keyword evidence="8" id="KW-1185">Reference proteome</keyword>
<dbReference type="AlphaFoldDB" id="A0A2G5HX49"/>
<evidence type="ECO:0000313" key="6">
    <source>
        <dbReference type="EMBL" id="WPA98291.1"/>
    </source>
</evidence>
<dbReference type="Gene3D" id="1.25.40.20">
    <property type="entry name" value="Ankyrin repeat-containing domain"/>
    <property type="match status" value="1"/>
</dbReference>
<dbReference type="PANTHER" id="PTHR24180:SF45">
    <property type="entry name" value="POLY [ADP-RIBOSE] POLYMERASE TANKYRASE"/>
    <property type="match status" value="1"/>
</dbReference>
<dbReference type="InterPro" id="IPR057517">
    <property type="entry name" value="SsdA-like_C"/>
</dbReference>
<gene>
    <name evidence="5" type="ORF">CB0940_05713</name>
    <name evidence="6" type="ORF">RHO25_002903</name>
</gene>
<dbReference type="PROSITE" id="PS50088">
    <property type="entry name" value="ANK_REPEAT"/>
    <property type="match status" value="2"/>
</dbReference>
<dbReference type="InterPro" id="IPR036770">
    <property type="entry name" value="Ankyrin_rpt-contain_sf"/>
</dbReference>
<dbReference type="SUPFAM" id="SSF48403">
    <property type="entry name" value="Ankyrin repeat"/>
    <property type="match status" value="1"/>
</dbReference>
<dbReference type="PANTHER" id="PTHR24180">
    <property type="entry name" value="CYCLIN-DEPENDENT KINASE INHIBITOR 2C-RELATED"/>
    <property type="match status" value="1"/>
</dbReference>
<evidence type="ECO:0000256" key="3">
    <source>
        <dbReference type="PROSITE-ProRule" id="PRU00023"/>
    </source>
</evidence>
<reference evidence="5 7" key="1">
    <citation type="submission" date="2015-10" db="EMBL/GenBank/DDBJ databases">
        <title>The cercosporin biosynthetic gene cluster was horizontally transferred to several fungal lineages and shown to be expanded in Cercospora beticola based on microsynteny with recipient genomes.</title>
        <authorList>
            <person name="De Jonge R."/>
            <person name="Ebert M.K."/>
            <person name="Suttle J.C."/>
            <person name="Jurick Ii W.M."/>
            <person name="Secor G.A."/>
            <person name="Thomma B.P."/>
            <person name="Van De Peer Y."/>
            <person name="Bolton M.D."/>
        </authorList>
    </citation>
    <scope>NUCLEOTIDE SEQUENCE [LARGE SCALE GENOMIC DNA]</scope>
    <source>
        <strain evidence="5 7">09-40</strain>
    </source>
</reference>
<name>A0A2G5HX49_CERBT</name>
<keyword evidence="2 3" id="KW-0040">ANK repeat</keyword>
<dbReference type="SMART" id="SM00248">
    <property type="entry name" value="ANK"/>
    <property type="match status" value="2"/>
</dbReference>
<protein>
    <recommendedName>
        <fullName evidence="4">Single-strand DNA deaminase toxin A-like C-terminal domain-containing protein</fullName>
    </recommendedName>
</protein>
<evidence type="ECO:0000313" key="7">
    <source>
        <dbReference type="Proteomes" id="UP000230605"/>
    </source>
</evidence>
<evidence type="ECO:0000313" key="8">
    <source>
        <dbReference type="Proteomes" id="UP001302367"/>
    </source>
</evidence>
<dbReference type="Proteomes" id="UP001302367">
    <property type="component" value="Chromosome 2"/>
</dbReference>
<dbReference type="Proteomes" id="UP000230605">
    <property type="component" value="Chromosome 2"/>
</dbReference>
<organism evidence="5 7">
    <name type="scientific">Cercospora beticola</name>
    <name type="common">Sugarbeet leaf spot fungus</name>
    <dbReference type="NCBI Taxonomy" id="122368"/>
    <lineage>
        <taxon>Eukaryota</taxon>
        <taxon>Fungi</taxon>
        <taxon>Dikarya</taxon>
        <taxon>Ascomycota</taxon>
        <taxon>Pezizomycotina</taxon>
        <taxon>Dothideomycetes</taxon>
        <taxon>Dothideomycetidae</taxon>
        <taxon>Mycosphaerellales</taxon>
        <taxon>Mycosphaerellaceae</taxon>
        <taxon>Cercospora</taxon>
    </lineage>
</organism>
<evidence type="ECO:0000259" key="4">
    <source>
        <dbReference type="Pfam" id="PF24120"/>
    </source>
</evidence>
<evidence type="ECO:0000313" key="5">
    <source>
        <dbReference type="EMBL" id="PIA97127.1"/>
    </source>
</evidence>
<dbReference type="Pfam" id="PF24120">
    <property type="entry name" value="SsdA_C"/>
    <property type="match status" value="1"/>
</dbReference>
<sequence length="364" mass="40391">MITLGLEDEMFRNLHKYFGGENTLSTKRLDHVVGQMVAFGDYKCVQEYIRTSPEVELFLFGTDEKGDSALNLAACEKYPAIVKLLLDNGTNTDHQNKAGRTPLMEAALWGRIENVKHLLKNGAKKDLYDSDGCQAADLADSSLKNDEERFRRSGGEHQIYKEVTYLANEARRVIFELLKQPEASVGQQATTRDPTFQAHSFKRTSQGIISLIGPLADFPVPNGWKTIATLQRPSPYPLVAAMSGWSHEETKVTVSGSDWTDEVIRISAIVGHQLKVDNQRDRGNPGLFSACHAEKQLIAYFISAHALIESEDHEDLLDAKPPVPLRKATILVSRPPCNDCLRFIAAVNSAMGLRIAVLDRSEGV</sequence>
<reference evidence="6 8" key="2">
    <citation type="submission" date="2023-09" db="EMBL/GenBank/DDBJ databases">
        <title>Complete-Gapless Cercospora beticola genome.</title>
        <authorList>
            <person name="Wyatt N.A."/>
            <person name="Spanner R.E."/>
            <person name="Bolton M.D."/>
        </authorList>
    </citation>
    <scope>NUCLEOTIDE SEQUENCE [LARGE SCALE GENOMIC DNA]</scope>
    <source>
        <strain evidence="6">Cb09-40</strain>
    </source>
</reference>
<feature type="repeat" description="ANK" evidence="3">
    <location>
        <begin position="98"/>
        <end position="130"/>
    </location>
</feature>
<dbReference type="EMBL" id="LKMD01000102">
    <property type="protein sequence ID" value="PIA97127.1"/>
    <property type="molecule type" value="Genomic_DNA"/>
</dbReference>
<dbReference type="PROSITE" id="PS50297">
    <property type="entry name" value="ANK_REP_REGION"/>
    <property type="match status" value="2"/>
</dbReference>
<keyword evidence="1" id="KW-0677">Repeat</keyword>